<evidence type="ECO:0000256" key="8">
    <source>
        <dbReference type="ARBA" id="ARBA00022723"/>
    </source>
</evidence>
<evidence type="ECO:0000256" key="6">
    <source>
        <dbReference type="ARBA" id="ARBA00022553"/>
    </source>
</evidence>
<dbReference type="CDD" id="cd00130">
    <property type="entry name" value="PAS"/>
    <property type="match status" value="1"/>
</dbReference>
<keyword evidence="13 16" id="KW-0902">Two-component regulatory system</keyword>
<keyword evidence="10 16" id="KW-0418">Kinase</keyword>
<evidence type="ECO:0000256" key="16">
    <source>
        <dbReference type="PIRNR" id="PIRNR037432"/>
    </source>
</evidence>
<evidence type="ECO:0000259" key="17">
    <source>
        <dbReference type="PROSITE" id="PS50109"/>
    </source>
</evidence>
<dbReference type="InterPro" id="IPR050482">
    <property type="entry name" value="Sensor_HK_TwoCompSys"/>
</dbReference>
<evidence type="ECO:0000256" key="3">
    <source>
        <dbReference type="ARBA" id="ARBA00004496"/>
    </source>
</evidence>
<dbReference type="EC" id="2.7.13.3" evidence="16"/>
<evidence type="ECO:0000256" key="7">
    <source>
        <dbReference type="ARBA" id="ARBA00022679"/>
    </source>
</evidence>
<evidence type="ECO:0000259" key="18">
    <source>
        <dbReference type="PROSITE" id="PS50112"/>
    </source>
</evidence>
<keyword evidence="14" id="KW-0411">Iron-sulfur</keyword>
<dbReference type="InterPro" id="IPR004358">
    <property type="entry name" value="Sig_transdc_His_kin-like_C"/>
</dbReference>
<feature type="domain" description="PAS" evidence="18">
    <location>
        <begin position="12"/>
        <end position="54"/>
    </location>
</feature>
<evidence type="ECO:0000256" key="11">
    <source>
        <dbReference type="ARBA" id="ARBA00022840"/>
    </source>
</evidence>
<dbReference type="InterPro" id="IPR017203">
    <property type="entry name" value="Sig_transdc_His_kinase_NreB"/>
</dbReference>
<sequence>MDLLSERSNTATLSYLEGIFQHISDAILVVQPDGIIREANPAALKLTGYSEEEIKTKHFCTICKGMATCVEEISCLDCFFHHSCLSSFEMRIETREGLQYSVTASASLLPDDPMRAMVIVIREMSQLHRTERERYHRMITNKIIQAQEEERKRVSRELHDGVGQALYSILIGLKVIDYLPLDEPKKKHLFEVQRMVEQTLDEVKNLAADLRPSTLDDLGFLPAIRSYAKKFETTFGIKVELVARGEKRRYSSIIETALYRIVQESMTNAAKYADTDKIRLRLVDTDSEIRVFVEDFGKGFDPSHIQAQGTGLGLYGMQERAALLGGTFRIESSPNEGTIVYVSIPINSKGESIDGEDPYRG</sequence>
<dbReference type="CDD" id="cd16917">
    <property type="entry name" value="HATPase_UhpB-NarQ-NarX-like"/>
    <property type="match status" value="1"/>
</dbReference>
<evidence type="ECO:0000256" key="4">
    <source>
        <dbReference type="ARBA" id="ARBA00022485"/>
    </source>
</evidence>
<accession>A0ABW2RPU1</accession>
<dbReference type="EMBL" id="JBHTBW010000070">
    <property type="protein sequence ID" value="MFC7443028.1"/>
    <property type="molecule type" value="Genomic_DNA"/>
</dbReference>
<dbReference type="PANTHER" id="PTHR24421:SF10">
    <property type="entry name" value="NITRATE_NITRITE SENSOR PROTEIN NARQ"/>
    <property type="match status" value="1"/>
</dbReference>
<feature type="domain" description="Histidine kinase" evidence="17">
    <location>
        <begin position="258"/>
        <end position="348"/>
    </location>
</feature>
<evidence type="ECO:0000256" key="10">
    <source>
        <dbReference type="ARBA" id="ARBA00022777"/>
    </source>
</evidence>
<dbReference type="InterPro" id="IPR003594">
    <property type="entry name" value="HATPase_dom"/>
</dbReference>
<dbReference type="Proteomes" id="UP001596500">
    <property type="component" value="Unassembled WGS sequence"/>
</dbReference>
<dbReference type="InterPro" id="IPR011712">
    <property type="entry name" value="Sig_transdc_His_kin_sub3_dim/P"/>
</dbReference>
<keyword evidence="8" id="KW-0479">Metal-binding</keyword>
<evidence type="ECO:0000256" key="14">
    <source>
        <dbReference type="ARBA" id="ARBA00023014"/>
    </source>
</evidence>
<keyword evidence="9 16" id="KW-0547">Nucleotide-binding</keyword>
<dbReference type="PRINTS" id="PR00344">
    <property type="entry name" value="BCTRLSENSOR"/>
</dbReference>
<comment type="caution">
    <text evidence="19">The sequence shown here is derived from an EMBL/GenBank/DDBJ whole genome shotgun (WGS) entry which is preliminary data.</text>
</comment>
<dbReference type="SMART" id="SM00387">
    <property type="entry name" value="HATPase_c"/>
    <property type="match status" value="1"/>
</dbReference>
<dbReference type="InterPro" id="IPR005467">
    <property type="entry name" value="His_kinase_dom"/>
</dbReference>
<keyword evidence="12" id="KW-0408">Iron</keyword>
<dbReference type="SMART" id="SM00091">
    <property type="entry name" value="PAS"/>
    <property type="match status" value="1"/>
</dbReference>
<dbReference type="PIRSF" id="PIRSF037432">
    <property type="entry name" value="STHK_NreB"/>
    <property type="match status" value="1"/>
</dbReference>
<dbReference type="Gene3D" id="1.20.5.1930">
    <property type="match status" value="1"/>
</dbReference>
<dbReference type="SUPFAM" id="SSF55874">
    <property type="entry name" value="ATPase domain of HSP90 chaperone/DNA topoisomerase II/histidine kinase"/>
    <property type="match status" value="1"/>
</dbReference>
<dbReference type="Pfam" id="PF13426">
    <property type="entry name" value="PAS_9"/>
    <property type="match status" value="1"/>
</dbReference>
<gene>
    <name evidence="19" type="ORF">ACFQNG_18320</name>
</gene>
<dbReference type="InterPro" id="IPR036890">
    <property type="entry name" value="HATPase_C_sf"/>
</dbReference>
<dbReference type="RefSeq" id="WP_379867325.1">
    <property type="nucleotide sequence ID" value="NZ_JBHTBW010000070.1"/>
</dbReference>
<comment type="cofactor">
    <cofactor evidence="2">
        <name>[4Fe-4S] cluster</name>
        <dbReference type="ChEBI" id="CHEBI:49883"/>
    </cofactor>
</comment>
<comment type="catalytic activity">
    <reaction evidence="1 16">
        <text>ATP + protein L-histidine = ADP + protein N-phospho-L-histidine.</text>
        <dbReference type="EC" id="2.7.13.3"/>
    </reaction>
</comment>
<comment type="subcellular location">
    <subcellularLocation>
        <location evidence="3">Cytoplasm</location>
    </subcellularLocation>
</comment>
<evidence type="ECO:0000256" key="1">
    <source>
        <dbReference type="ARBA" id="ARBA00000085"/>
    </source>
</evidence>
<dbReference type="Gene3D" id="3.30.450.20">
    <property type="entry name" value="PAS domain"/>
    <property type="match status" value="1"/>
</dbReference>
<evidence type="ECO:0000313" key="19">
    <source>
        <dbReference type="EMBL" id="MFC7443028.1"/>
    </source>
</evidence>
<reference evidence="20" key="1">
    <citation type="journal article" date="2019" name="Int. J. Syst. Evol. Microbiol.">
        <title>The Global Catalogue of Microorganisms (GCM) 10K type strain sequencing project: providing services to taxonomists for standard genome sequencing and annotation.</title>
        <authorList>
            <consortium name="The Broad Institute Genomics Platform"/>
            <consortium name="The Broad Institute Genome Sequencing Center for Infectious Disease"/>
            <person name="Wu L."/>
            <person name="Ma J."/>
        </authorList>
    </citation>
    <scope>NUCLEOTIDE SEQUENCE [LARGE SCALE GENOMIC DNA]</scope>
    <source>
        <strain evidence="20">CGMCC 1.12942</strain>
    </source>
</reference>
<keyword evidence="5" id="KW-0963">Cytoplasm</keyword>
<keyword evidence="4" id="KW-0004">4Fe-4S</keyword>
<dbReference type="SUPFAM" id="SSF55785">
    <property type="entry name" value="PYP-like sensor domain (PAS domain)"/>
    <property type="match status" value="1"/>
</dbReference>
<evidence type="ECO:0000256" key="9">
    <source>
        <dbReference type="ARBA" id="ARBA00022741"/>
    </source>
</evidence>
<keyword evidence="7 16" id="KW-0808">Transferase</keyword>
<evidence type="ECO:0000256" key="2">
    <source>
        <dbReference type="ARBA" id="ARBA00001966"/>
    </source>
</evidence>
<comment type="function">
    <text evidence="15">Member of the two-component regulatory system NreB/NreC involved in the control of dissimilatory nitrate/nitrite reduction in response to oxygen. NreB functions as a direct oxygen sensor histidine kinase which is autophosphorylated, in the absence of oxygen, probably at the conserved histidine residue, and transfers its phosphate group probably to a conserved aspartate residue of NreC. NreB/NreC activates the expression of the nitrate (narGHJI) and nitrite (nir) reductase operons, as well as the putative nitrate transporter gene narT.</text>
</comment>
<keyword evidence="11 16" id="KW-0067">ATP-binding</keyword>
<evidence type="ECO:0000256" key="5">
    <source>
        <dbReference type="ARBA" id="ARBA00022490"/>
    </source>
</evidence>
<proteinExistence type="predicted"/>
<organism evidence="19 20">
    <name type="scientific">Laceyella putida</name>
    <dbReference type="NCBI Taxonomy" id="110101"/>
    <lineage>
        <taxon>Bacteria</taxon>
        <taxon>Bacillati</taxon>
        <taxon>Bacillota</taxon>
        <taxon>Bacilli</taxon>
        <taxon>Bacillales</taxon>
        <taxon>Thermoactinomycetaceae</taxon>
        <taxon>Laceyella</taxon>
    </lineage>
</organism>
<protein>
    <recommendedName>
        <fullName evidence="16">Sensor histidine kinase</fullName>
        <ecNumber evidence="16">2.7.13.3</ecNumber>
    </recommendedName>
</protein>
<dbReference type="Gene3D" id="3.30.565.10">
    <property type="entry name" value="Histidine kinase-like ATPase, C-terminal domain"/>
    <property type="match status" value="1"/>
</dbReference>
<dbReference type="Pfam" id="PF02518">
    <property type="entry name" value="HATPase_c"/>
    <property type="match status" value="1"/>
</dbReference>
<dbReference type="PANTHER" id="PTHR24421">
    <property type="entry name" value="NITRATE/NITRITE SENSOR PROTEIN NARX-RELATED"/>
    <property type="match status" value="1"/>
</dbReference>
<evidence type="ECO:0000256" key="12">
    <source>
        <dbReference type="ARBA" id="ARBA00023004"/>
    </source>
</evidence>
<dbReference type="PROSITE" id="PS50112">
    <property type="entry name" value="PAS"/>
    <property type="match status" value="1"/>
</dbReference>
<dbReference type="Pfam" id="PF07730">
    <property type="entry name" value="HisKA_3"/>
    <property type="match status" value="1"/>
</dbReference>
<dbReference type="GO" id="GO:0005524">
    <property type="term" value="F:ATP binding"/>
    <property type="evidence" value="ECO:0007669"/>
    <property type="project" value="UniProtKB-KW"/>
</dbReference>
<dbReference type="PROSITE" id="PS50109">
    <property type="entry name" value="HIS_KIN"/>
    <property type="match status" value="1"/>
</dbReference>
<evidence type="ECO:0000256" key="15">
    <source>
        <dbReference type="ARBA" id="ARBA00024827"/>
    </source>
</evidence>
<dbReference type="InterPro" id="IPR000014">
    <property type="entry name" value="PAS"/>
</dbReference>
<dbReference type="NCBIfam" id="TIGR00229">
    <property type="entry name" value="sensory_box"/>
    <property type="match status" value="1"/>
</dbReference>
<evidence type="ECO:0000256" key="13">
    <source>
        <dbReference type="ARBA" id="ARBA00023012"/>
    </source>
</evidence>
<name>A0ABW2RPU1_9BACL</name>
<evidence type="ECO:0000313" key="20">
    <source>
        <dbReference type="Proteomes" id="UP001596500"/>
    </source>
</evidence>
<keyword evidence="6" id="KW-0597">Phosphoprotein</keyword>
<dbReference type="InterPro" id="IPR035965">
    <property type="entry name" value="PAS-like_dom_sf"/>
</dbReference>
<keyword evidence="20" id="KW-1185">Reference proteome</keyword>